<accession>A0A517MA98</accession>
<feature type="compositionally biased region" description="Basic and acidic residues" evidence="1">
    <location>
        <begin position="51"/>
        <end position="66"/>
    </location>
</feature>
<proteinExistence type="predicted"/>
<dbReference type="KEGG" id="rml:FF011L_05570"/>
<evidence type="ECO:0000256" key="1">
    <source>
        <dbReference type="SAM" id="MobiDB-lite"/>
    </source>
</evidence>
<dbReference type="AlphaFoldDB" id="A0A517MA98"/>
<feature type="region of interest" description="Disordered" evidence="1">
    <location>
        <begin position="42"/>
        <end position="66"/>
    </location>
</feature>
<evidence type="ECO:0000313" key="3">
    <source>
        <dbReference type="Proteomes" id="UP000320672"/>
    </source>
</evidence>
<dbReference type="EMBL" id="CP036262">
    <property type="protein sequence ID" value="QDS91822.1"/>
    <property type="molecule type" value="Genomic_DNA"/>
</dbReference>
<dbReference type="Proteomes" id="UP000320672">
    <property type="component" value="Chromosome"/>
</dbReference>
<protein>
    <submittedName>
        <fullName evidence="2">Uncharacterized protein</fullName>
    </submittedName>
</protein>
<name>A0A517MA98_9BACT</name>
<keyword evidence="3" id="KW-1185">Reference proteome</keyword>
<sequence>MSNGNQVIRILAGEGIRNRTAPVAKRYGSVLSELLMAQDDVSQRRVVSCKSPEKTGEQCHDKRSDQ</sequence>
<gene>
    <name evidence="2" type="ORF">FF011L_05570</name>
</gene>
<reference evidence="2 3" key="1">
    <citation type="submission" date="2019-02" db="EMBL/GenBank/DDBJ databases">
        <title>Deep-cultivation of Planctomycetes and their phenomic and genomic characterization uncovers novel biology.</title>
        <authorList>
            <person name="Wiegand S."/>
            <person name="Jogler M."/>
            <person name="Boedeker C."/>
            <person name="Pinto D."/>
            <person name="Vollmers J."/>
            <person name="Rivas-Marin E."/>
            <person name="Kohn T."/>
            <person name="Peeters S.H."/>
            <person name="Heuer A."/>
            <person name="Rast P."/>
            <person name="Oberbeckmann S."/>
            <person name="Bunk B."/>
            <person name="Jeske O."/>
            <person name="Meyerdierks A."/>
            <person name="Storesund J.E."/>
            <person name="Kallscheuer N."/>
            <person name="Luecker S."/>
            <person name="Lage O.M."/>
            <person name="Pohl T."/>
            <person name="Merkel B.J."/>
            <person name="Hornburger P."/>
            <person name="Mueller R.-W."/>
            <person name="Bruemmer F."/>
            <person name="Labrenz M."/>
            <person name="Spormann A.M."/>
            <person name="Op den Camp H."/>
            <person name="Overmann J."/>
            <person name="Amann R."/>
            <person name="Jetten M.S.M."/>
            <person name="Mascher T."/>
            <person name="Medema M.H."/>
            <person name="Devos D.P."/>
            <person name="Kaster A.-K."/>
            <person name="Ovreas L."/>
            <person name="Rohde M."/>
            <person name="Galperin M.Y."/>
            <person name="Jogler C."/>
        </authorList>
    </citation>
    <scope>NUCLEOTIDE SEQUENCE [LARGE SCALE GENOMIC DNA]</scope>
    <source>
        <strain evidence="2 3">FF011L</strain>
    </source>
</reference>
<evidence type="ECO:0000313" key="2">
    <source>
        <dbReference type="EMBL" id="QDS91822.1"/>
    </source>
</evidence>
<organism evidence="2 3">
    <name type="scientific">Roseimaritima multifibrata</name>
    <dbReference type="NCBI Taxonomy" id="1930274"/>
    <lineage>
        <taxon>Bacteria</taxon>
        <taxon>Pseudomonadati</taxon>
        <taxon>Planctomycetota</taxon>
        <taxon>Planctomycetia</taxon>
        <taxon>Pirellulales</taxon>
        <taxon>Pirellulaceae</taxon>
        <taxon>Roseimaritima</taxon>
    </lineage>
</organism>